<dbReference type="AlphaFoldDB" id="A0A4Z0GW64"/>
<accession>A0A4Z0GW64</accession>
<gene>
    <name evidence="2" type="ORF">E4663_17330</name>
</gene>
<keyword evidence="3" id="KW-1185">Reference proteome</keyword>
<dbReference type="Gene3D" id="2.160.20.120">
    <property type="match status" value="1"/>
</dbReference>
<dbReference type="STRING" id="192814.GCA_900166575_02623"/>
<name>A0A4Z0GW64_9BACI</name>
<reference evidence="2 3" key="1">
    <citation type="journal article" date="2003" name="Int. J. Syst. Evol. Microbiol.">
        <title>Halobacillus salinus sp. nov., isolated from a salt lake on the coast of the East Sea in Korea.</title>
        <authorList>
            <person name="Yoon J.H."/>
            <person name="Kang K.H."/>
            <person name="Park Y.H."/>
        </authorList>
    </citation>
    <scope>NUCLEOTIDE SEQUENCE [LARGE SCALE GENOMIC DNA]</scope>
    <source>
        <strain evidence="2 3">HSL-3</strain>
    </source>
</reference>
<sequence length="295" mass="31733">MKMTLIIAVLLITIGIIGFITTQSTNVLSFNTTTLDEKKTLPAEGIKHIDVTTSYADIEVAATSSEDIQVALNGKVSNKKDTLHVERKGDQLFIEFPEEQNGVSFSLGGQNHAQLKVLLPERGYDAMNLDSSSGDIEVQGMSLFKLTTNSSSGDQALMNNEVEETIQLASSSGSIRTKKLRAHHISVDTSSGDVINHGTIAEKSEANTSSGSVKWLEHEEDTDITVQTSSGDTEISLRDEPLSTSLLYTSSSGEASIKHAGFSFTEVSDDRINGTIGDGEAKIRVDSSSGDFRLQ</sequence>
<dbReference type="EMBL" id="SRJC01000007">
    <property type="protein sequence ID" value="TGB01237.1"/>
    <property type="molecule type" value="Genomic_DNA"/>
</dbReference>
<feature type="domain" description="DUF4097" evidence="1">
    <location>
        <begin position="46"/>
        <end position="294"/>
    </location>
</feature>
<evidence type="ECO:0000259" key="1">
    <source>
        <dbReference type="Pfam" id="PF13349"/>
    </source>
</evidence>
<organism evidence="2 3">
    <name type="scientific">Halobacillus salinus</name>
    <dbReference type="NCBI Taxonomy" id="192814"/>
    <lineage>
        <taxon>Bacteria</taxon>
        <taxon>Bacillati</taxon>
        <taxon>Bacillota</taxon>
        <taxon>Bacilli</taxon>
        <taxon>Bacillales</taxon>
        <taxon>Bacillaceae</taxon>
        <taxon>Halobacillus</taxon>
    </lineage>
</organism>
<proteinExistence type="predicted"/>
<dbReference type="RefSeq" id="WP_135328573.1">
    <property type="nucleotide sequence ID" value="NZ_SRJC01000007.1"/>
</dbReference>
<comment type="caution">
    <text evidence="2">The sequence shown here is derived from an EMBL/GenBank/DDBJ whole genome shotgun (WGS) entry which is preliminary data.</text>
</comment>
<evidence type="ECO:0000313" key="2">
    <source>
        <dbReference type="EMBL" id="TGB01237.1"/>
    </source>
</evidence>
<dbReference type="Pfam" id="PF13349">
    <property type="entry name" value="DUF4097"/>
    <property type="match status" value="1"/>
</dbReference>
<evidence type="ECO:0000313" key="3">
    <source>
        <dbReference type="Proteomes" id="UP000297982"/>
    </source>
</evidence>
<protein>
    <recommendedName>
        <fullName evidence="1">DUF4097 domain-containing protein</fullName>
    </recommendedName>
</protein>
<dbReference type="InterPro" id="IPR025164">
    <property type="entry name" value="Toastrack_DUF4097"/>
</dbReference>
<dbReference type="Proteomes" id="UP000297982">
    <property type="component" value="Unassembled WGS sequence"/>
</dbReference>